<evidence type="ECO:0000313" key="1">
    <source>
        <dbReference type="EMBL" id="RJX37336.1"/>
    </source>
</evidence>
<evidence type="ECO:0008006" key="3">
    <source>
        <dbReference type="Google" id="ProtNLM"/>
    </source>
</evidence>
<reference evidence="1 2" key="1">
    <citation type="submission" date="2018-09" db="EMBL/GenBank/DDBJ databases">
        <title>Paenibacillus aracenensis nov. sp. isolated from a cave in southern Spain.</title>
        <authorList>
            <person name="Jurado V."/>
            <person name="Gutierrez-Patricio S."/>
            <person name="Gonzalez-Pimentel J.L."/>
            <person name="Miller A.Z."/>
            <person name="Laiz L."/>
            <person name="Saiz-Jimenez C."/>
        </authorList>
    </citation>
    <scope>NUCLEOTIDE SEQUENCE [LARGE SCALE GENOMIC DNA]</scope>
    <source>
        <strain evidence="1 2">JCM 19203</strain>
    </source>
</reference>
<accession>A0A3A6PC90</accession>
<dbReference type="OrthoDB" id="573462at2"/>
<dbReference type="EMBL" id="QXQB01000006">
    <property type="protein sequence ID" value="RJX37336.1"/>
    <property type="molecule type" value="Genomic_DNA"/>
</dbReference>
<dbReference type="Proteomes" id="UP000267798">
    <property type="component" value="Unassembled WGS sequence"/>
</dbReference>
<comment type="caution">
    <text evidence="1">The sequence shown here is derived from an EMBL/GenBank/DDBJ whole genome shotgun (WGS) entry which is preliminary data.</text>
</comment>
<proteinExistence type="predicted"/>
<protein>
    <recommendedName>
        <fullName evidence="3">Uracil-DNA glycosylase-like domain-containing protein</fullName>
    </recommendedName>
</protein>
<organism evidence="1 2">
    <name type="scientific">Paenibacillus pinisoli</name>
    <dbReference type="NCBI Taxonomy" id="1276110"/>
    <lineage>
        <taxon>Bacteria</taxon>
        <taxon>Bacillati</taxon>
        <taxon>Bacillota</taxon>
        <taxon>Bacilli</taxon>
        <taxon>Bacillales</taxon>
        <taxon>Paenibacillaceae</taxon>
        <taxon>Paenibacillus</taxon>
    </lineage>
</organism>
<sequence length="312" mass="35444">MQLLSTLTCTLYATFHCLQLHFPAHSISQIHRPRLNGIIKIGSREHNKWLLKRNVTEAIGLAQSKLASYHRVIAELPDTSWKREDLLIDGLLLEQENDLSLYYAPYDYVNPAAKVTIVGITPGFTQMSISLRQAKDDLAAGINLSEIDRRAKYAASFAGTMRRHLVDMLNKLGLPELLHVSDSSELFGDRRELIHTTSVIRYPLFHKGENYTGHQPRMLSSQLIRKYAVHDFAHELAAVKDSVIIPLGKSVSDLLRYIDGEKPLPGERLHERCLFDFPHPSGANGHRKKQFELLKEHHISILQSKLGNHQQL</sequence>
<dbReference type="SUPFAM" id="SSF52141">
    <property type="entry name" value="Uracil-DNA glycosylase-like"/>
    <property type="match status" value="1"/>
</dbReference>
<evidence type="ECO:0000313" key="2">
    <source>
        <dbReference type="Proteomes" id="UP000267798"/>
    </source>
</evidence>
<name>A0A3A6PC90_9BACL</name>
<keyword evidence="2" id="KW-1185">Reference proteome</keyword>
<dbReference type="InterPro" id="IPR036895">
    <property type="entry name" value="Uracil-DNA_glycosylase-like_sf"/>
</dbReference>
<dbReference type="AlphaFoldDB" id="A0A3A6PC90"/>
<gene>
    <name evidence="1" type="ORF">D3P09_23585</name>
</gene>